<protein>
    <submittedName>
        <fullName evidence="1">Uncharacterized protein</fullName>
    </submittedName>
</protein>
<organism evidence="1">
    <name type="scientific">bioreactor metagenome</name>
    <dbReference type="NCBI Taxonomy" id="1076179"/>
    <lineage>
        <taxon>unclassified sequences</taxon>
        <taxon>metagenomes</taxon>
        <taxon>ecological metagenomes</taxon>
    </lineage>
</organism>
<dbReference type="EMBL" id="VSSQ01065468">
    <property type="protein sequence ID" value="MPN18186.1"/>
    <property type="molecule type" value="Genomic_DNA"/>
</dbReference>
<comment type="caution">
    <text evidence="1">The sequence shown here is derived from an EMBL/GenBank/DDBJ whole genome shotgun (WGS) entry which is preliminary data.</text>
</comment>
<evidence type="ECO:0000313" key="1">
    <source>
        <dbReference type="EMBL" id="MPN18186.1"/>
    </source>
</evidence>
<reference evidence="1" key="1">
    <citation type="submission" date="2019-08" db="EMBL/GenBank/DDBJ databases">
        <authorList>
            <person name="Kucharzyk K."/>
            <person name="Murdoch R.W."/>
            <person name="Higgins S."/>
            <person name="Loffler F."/>
        </authorList>
    </citation>
    <scope>NUCLEOTIDE SEQUENCE</scope>
</reference>
<gene>
    <name evidence="1" type="ORF">SDC9_165544</name>
</gene>
<dbReference type="AlphaFoldDB" id="A0A645FWF6"/>
<proteinExistence type="predicted"/>
<name>A0A645FWF6_9ZZZZ</name>
<sequence>MRRNLLHAVVRHVADDDMVPRSRLEVDIVDTNAVTHDHLQVGQCGEHALRKRRVLVDDCRVAWQVLDQIIFGFALKEHVV</sequence>
<accession>A0A645FWF6</accession>